<evidence type="ECO:0000313" key="2">
    <source>
        <dbReference type="Proteomes" id="UP000309340"/>
    </source>
</evidence>
<gene>
    <name evidence="1" type="ORF">B0A55_09003</name>
</gene>
<proteinExistence type="predicted"/>
<dbReference type="EMBL" id="NAJQ01000414">
    <property type="protein sequence ID" value="TKA70080.1"/>
    <property type="molecule type" value="Genomic_DNA"/>
</dbReference>
<dbReference type="Proteomes" id="UP000309340">
    <property type="component" value="Unassembled WGS sequence"/>
</dbReference>
<comment type="caution">
    <text evidence="1">The sequence shown here is derived from an EMBL/GenBank/DDBJ whole genome shotgun (WGS) entry which is preliminary data.</text>
</comment>
<dbReference type="AlphaFoldDB" id="A0A4U0X1G6"/>
<accession>A0A4U0X1G6</accession>
<reference evidence="1 2" key="1">
    <citation type="submission" date="2017-03" db="EMBL/GenBank/DDBJ databases">
        <title>Genomes of endolithic fungi from Antarctica.</title>
        <authorList>
            <person name="Coleine C."/>
            <person name="Masonjones S."/>
            <person name="Stajich J.E."/>
        </authorList>
    </citation>
    <scope>NUCLEOTIDE SEQUENCE [LARGE SCALE GENOMIC DNA]</scope>
    <source>
        <strain evidence="1 2">CCFEE 5184</strain>
    </source>
</reference>
<organism evidence="1 2">
    <name type="scientific">Friedmanniomyces simplex</name>
    <dbReference type="NCBI Taxonomy" id="329884"/>
    <lineage>
        <taxon>Eukaryota</taxon>
        <taxon>Fungi</taxon>
        <taxon>Dikarya</taxon>
        <taxon>Ascomycota</taxon>
        <taxon>Pezizomycotina</taxon>
        <taxon>Dothideomycetes</taxon>
        <taxon>Dothideomycetidae</taxon>
        <taxon>Mycosphaerellales</taxon>
        <taxon>Teratosphaeriaceae</taxon>
        <taxon>Friedmanniomyces</taxon>
    </lineage>
</organism>
<name>A0A4U0X1G6_9PEZI</name>
<evidence type="ECO:0000313" key="1">
    <source>
        <dbReference type="EMBL" id="TKA70080.1"/>
    </source>
</evidence>
<protein>
    <submittedName>
        <fullName evidence="1">Uncharacterized protein</fullName>
    </submittedName>
</protein>
<sequence length="208" mass="23460">MASNNRQTTLSGPHKYCRSTITVQELDHAIKACLINLGSVNRTHAIIRDILSAIADLAAMPGGGPKAADHALSLAEEYLRLLTVHRKVASRYDFHRVDCCIKSILAANRKDLVDPPKATLWRPWRILSDIDNLIPKLDGRTYPISAFLFEESQGFLRGCESRRLAKVRISVAVGHKIPPELVEMIWEETLGWDETQQFLEEDDDEEDD</sequence>
<keyword evidence="2" id="KW-1185">Reference proteome</keyword>